<proteinExistence type="predicted"/>
<sequence>MILDTDGLVSLEESGSIFDNQMITMAILTSDLVIINHKGELSSNLEGLIGISLYARLQIQSLPFKPKLLFVLHDQMSRDENIFLEQLNRLKDNLQASSSFLSVSNNDEFEIKQEDIVLLPSAFNEGINDELDIPQHRRNETFAYDINKLRENIFNDFHRQHIQNNFSITSIDELYNKISSNWKTIDELGQGLLKCKSLAELKVTNELKSKANEINQEKSKLLFKEGTKLLNRLSIEQKQTIEQLDNNSTNNIQVSADINLKNFLKDGYKQLHILTCKLIEDAINEYKQFTKGYYADIESNIQKNIEPRIRYTEQLLKQRFAEDVYTISKENAALEIQKQLLSTARIYFDKQIKTITDINEFNAVLNDRYNELYKKFEENLNSLRIKRIDITKIVIYIYNHIIKTRRGTTANQYHIYNLCPILDPRTYPEKLYELELIYVPIQSYLNNQQQPNQNEIFFRHIFGTNPWRALREQLGWFNHHVRGDEYQKQIFLSISEGVIPQVNNNINTMLSKIKLSYNDPQLIANLIQYVDYSIKMQTSPIQQN</sequence>
<name>A0A814Q2P7_9BILA</name>
<dbReference type="EMBL" id="CAJNOE010000279">
    <property type="protein sequence ID" value="CAF1114452.1"/>
    <property type="molecule type" value="Genomic_DNA"/>
</dbReference>
<accession>A0A814Q2P7</accession>
<protein>
    <submittedName>
        <fullName evidence="1">Uncharacterized protein</fullName>
    </submittedName>
</protein>
<evidence type="ECO:0000313" key="2">
    <source>
        <dbReference type="Proteomes" id="UP000663860"/>
    </source>
</evidence>
<organism evidence="1 2">
    <name type="scientific">Adineta steineri</name>
    <dbReference type="NCBI Taxonomy" id="433720"/>
    <lineage>
        <taxon>Eukaryota</taxon>
        <taxon>Metazoa</taxon>
        <taxon>Spiralia</taxon>
        <taxon>Gnathifera</taxon>
        <taxon>Rotifera</taxon>
        <taxon>Eurotatoria</taxon>
        <taxon>Bdelloidea</taxon>
        <taxon>Adinetida</taxon>
        <taxon>Adinetidae</taxon>
        <taxon>Adineta</taxon>
    </lineage>
</organism>
<gene>
    <name evidence="1" type="ORF">IZO911_LOCUS23778</name>
</gene>
<dbReference type="Gene3D" id="3.40.50.300">
    <property type="entry name" value="P-loop containing nucleotide triphosphate hydrolases"/>
    <property type="match status" value="1"/>
</dbReference>
<dbReference type="AlphaFoldDB" id="A0A814Q2P7"/>
<comment type="caution">
    <text evidence="1">The sequence shown here is derived from an EMBL/GenBank/DDBJ whole genome shotgun (WGS) entry which is preliminary data.</text>
</comment>
<dbReference type="Proteomes" id="UP000663860">
    <property type="component" value="Unassembled WGS sequence"/>
</dbReference>
<evidence type="ECO:0000313" key="1">
    <source>
        <dbReference type="EMBL" id="CAF1114452.1"/>
    </source>
</evidence>
<reference evidence="1" key="1">
    <citation type="submission" date="2021-02" db="EMBL/GenBank/DDBJ databases">
        <authorList>
            <person name="Nowell W R."/>
        </authorList>
    </citation>
    <scope>NUCLEOTIDE SEQUENCE</scope>
</reference>
<dbReference type="InterPro" id="IPR027417">
    <property type="entry name" value="P-loop_NTPase"/>
</dbReference>